<name>A0AAV1E5G5_OLDCO</name>
<dbReference type="Proteomes" id="UP001161247">
    <property type="component" value="Chromosome 8"/>
</dbReference>
<dbReference type="GO" id="GO:0009611">
    <property type="term" value="P:response to wounding"/>
    <property type="evidence" value="ECO:0007669"/>
    <property type="project" value="InterPro"/>
</dbReference>
<dbReference type="PANTHER" id="PTHR33091:SF29">
    <property type="entry name" value="SUBTILISIN INHIBITOR 1"/>
    <property type="match status" value="1"/>
</dbReference>
<accession>A0AAV1E5G5</accession>
<keyword evidence="2" id="KW-0646">Protease inhibitor</keyword>
<proteinExistence type="inferred from homology"/>
<sequence>MNISIHYIFFLCITILLSLFSLSLGQLRACRPYPPCSSWSNLCPPGFCGNKVEWPELIGMDGQKAKAIAQTENPAVTVFLVRSDAIITWDICCNRLRIFVDINGKVYDTPLVG</sequence>
<reference evidence="5" key="1">
    <citation type="submission" date="2023-03" db="EMBL/GenBank/DDBJ databases">
        <authorList>
            <person name="Julca I."/>
        </authorList>
    </citation>
    <scope>NUCLEOTIDE SEQUENCE</scope>
</reference>
<dbReference type="GO" id="GO:0004867">
    <property type="term" value="F:serine-type endopeptidase inhibitor activity"/>
    <property type="evidence" value="ECO:0007669"/>
    <property type="project" value="UniProtKB-KW"/>
</dbReference>
<dbReference type="InterPro" id="IPR036354">
    <property type="entry name" value="Prot_inh_pot1_sf"/>
</dbReference>
<dbReference type="PANTHER" id="PTHR33091">
    <property type="entry name" value="PROTEIN, PUTATIVE, EXPRESSED-RELATED"/>
    <property type="match status" value="1"/>
</dbReference>
<dbReference type="Pfam" id="PF00280">
    <property type="entry name" value="potato_inhibit"/>
    <property type="match status" value="1"/>
</dbReference>
<feature type="chain" id="PRO_5043438110" evidence="4">
    <location>
        <begin position="26"/>
        <end position="113"/>
    </location>
</feature>
<keyword evidence="4" id="KW-0732">Signal</keyword>
<keyword evidence="6" id="KW-1185">Reference proteome</keyword>
<evidence type="ECO:0000256" key="4">
    <source>
        <dbReference type="SAM" id="SignalP"/>
    </source>
</evidence>
<evidence type="ECO:0000313" key="5">
    <source>
        <dbReference type="EMBL" id="CAI9115159.1"/>
    </source>
</evidence>
<feature type="signal peptide" evidence="4">
    <location>
        <begin position="1"/>
        <end position="25"/>
    </location>
</feature>
<dbReference type="PROSITE" id="PS00285">
    <property type="entry name" value="POTATO_INHIBITOR"/>
    <property type="match status" value="1"/>
</dbReference>
<dbReference type="Gene3D" id="3.30.10.10">
    <property type="entry name" value="Trypsin Inhibitor V, subunit A"/>
    <property type="match status" value="1"/>
</dbReference>
<dbReference type="InterPro" id="IPR000864">
    <property type="entry name" value="Prot_inh_pot1"/>
</dbReference>
<evidence type="ECO:0000256" key="2">
    <source>
        <dbReference type="ARBA" id="ARBA00022690"/>
    </source>
</evidence>
<keyword evidence="3" id="KW-0722">Serine protease inhibitor</keyword>
<protein>
    <submittedName>
        <fullName evidence="5">OLC1v1015996C1</fullName>
    </submittedName>
</protein>
<dbReference type="AlphaFoldDB" id="A0AAV1E5G5"/>
<gene>
    <name evidence="5" type="ORF">OLC1_LOCUS21734</name>
</gene>
<evidence type="ECO:0000313" key="6">
    <source>
        <dbReference type="Proteomes" id="UP001161247"/>
    </source>
</evidence>
<organism evidence="5 6">
    <name type="scientific">Oldenlandia corymbosa var. corymbosa</name>
    <dbReference type="NCBI Taxonomy" id="529605"/>
    <lineage>
        <taxon>Eukaryota</taxon>
        <taxon>Viridiplantae</taxon>
        <taxon>Streptophyta</taxon>
        <taxon>Embryophyta</taxon>
        <taxon>Tracheophyta</taxon>
        <taxon>Spermatophyta</taxon>
        <taxon>Magnoliopsida</taxon>
        <taxon>eudicotyledons</taxon>
        <taxon>Gunneridae</taxon>
        <taxon>Pentapetalae</taxon>
        <taxon>asterids</taxon>
        <taxon>lamiids</taxon>
        <taxon>Gentianales</taxon>
        <taxon>Rubiaceae</taxon>
        <taxon>Rubioideae</taxon>
        <taxon>Spermacoceae</taxon>
        <taxon>Hedyotis-Oldenlandia complex</taxon>
        <taxon>Oldenlandia</taxon>
    </lineage>
</organism>
<dbReference type="EMBL" id="OX459125">
    <property type="protein sequence ID" value="CAI9115159.1"/>
    <property type="molecule type" value="Genomic_DNA"/>
</dbReference>
<evidence type="ECO:0000256" key="3">
    <source>
        <dbReference type="ARBA" id="ARBA00022900"/>
    </source>
</evidence>
<dbReference type="SUPFAM" id="SSF54654">
    <property type="entry name" value="CI-2 family of serine protease inhibitors"/>
    <property type="match status" value="1"/>
</dbReference>
<evidence type="ECO:0000256" key="1">
    <source>
        <dbReference type="ARBA" id="ARBA00008210"/>
    </source>
</evidence>
<dbReference type="PRINTS" id="PR00292">
    <property type="entry name" value="POTATOINHBTR"/>
</dbReference>
<comment type="similarity">
    <text evidence="1">Belongs to the protease inhibitor I13 (potato type I serine protease inhibitor) family.</text>
</comment>